<dbReference type="InterPro" id="IPR036709">
    <property type="entry name" value="Autotransporte_beta_dom_sf"/>
</dbReference>
<keyword evidence="1" id="KW-0732">Signal</keyword>
<evidence type="ECO:0000256" key="1">
    <source>
        <dbReference type="SAM" id="SignalP"/>
    </source>
</evidence>
<dbReference type="EMBL" id="JAZDQT010000001">
    <property type="protein sequence ID" value="MEE1944348.1"/>
    <property type="molecule type" value="Genomic_DNA"/>
</dbReference>
<comment type="caution">
    <text evidence="2">The sequence shown here is derived from an EMBL/GenBank/DDBJ whole genome shotgun (WGS) entry which is preliminary data.</text>
</comment>
<evidence type="ECO:0000313" key="3">
    <source>
        <dbReference type="Proteomes" id="UP001336835"/>
    </source>
</evidence>
<protein>
    <recommendedName>
        <fullName evidence="4">Outer membrane protein beta-barrel domain-containing protein</fullName>
    </recommendedName>
</protein>
<evidence type="ECO:0008006" key="4">
    <source>
        <dbReference type="Google" id="ProtNLM"/>
    </source>
</evidence>
<gene>
    <name evidence="2" type="ORF">VRU48_04465</name>
</gene>
<dbReference type="PROSITE" id="PS51257">
    <property type="entry name" value="PROKAR_LIPOPROTEIN"/>
    <property type="match status" value="1"/>
</dbReference>
<evidence type="ECO:0000313" key="2">
    <source>
        <dbReference type="EMBL" id="MEE1944348.1"/>
    </source>
</evidence>
<name>A0ABU7I4J9_9SPHI</name>
<feature type="signal peptide" evidence="1">
    <location>
        <begin position="1"/>
        <end position="22"/>
    </location>
</feature>
<proteinExistence type="predicted"/>
<sequence length="213" mass="23086">MKKYIMAIACSLLACITATLKAQDSPTRQDKLYSMSGIGFSFPVGESTDYLKPKFSTSLGLNLGLGNKGLFLYPKVSLHAYGYQELNPDEGYTHSLKKARTTTYLLNLALGYRHINGKFAWYGFAGGGGGIILTPRVTIDQSGHLATLDNKSNGMGMIEAGLGTEYNIGGASLFIEASYMQGFSKIQNRSFSAVPLTVGIKPNLSKLFNKKNK</sequence>
<accession>A0ABU7I4J9</accession>
<feature type="chain" id="PRO_5047141810" description="Outer membrane protein beta-barrel domain-containing protein" evidence="1">
    <location>
        <begin position="23"/>
        <end position="213"/>
    </location>
</feature>
<keyword evidence="3" id="KW-1185">Reference proteome</keyword>
<dbReference type="RefSeq" id="WP_330106722.1">
    <property type="nucleotide sequence ID" value="NZ_JAZDQT010000001.1"/>
</dbReference>
<dbReference type="Proteomes" id="UP001336835">
    <property type="component" value="Unassembled WGS sequence"/>
</dbReference>
<organism evidence="2 3">
    <name type="scientific">Pedobacter albus</name>
    <dbReference type="NCBI Taxonomy" id="3113905"/>
    <lineage>
        <taxon>Bacteria</taxon>
        <taxon>Pseudomonadati</taxon>
        <taxon>Bacteroidota</taxon>
        <taxon>Sphingobacteriia</taxon>
        <taxon>Sphingobacteriales</taxon>
        <taxon>Sphingobacteriaceae</taxon>
        <taxon>Pedobacter</taxon>
    </lineage>
</organism>
<reference evidence="2 3" key="1">
    <citation type="submission" date="2024-01" db="EMBL/GenBank/DDBJ databases">
        <title>Pedobacter sp. nov., isolated from fresh soil.</title>
        <authorList>
            <person name="Le N.T.T."/>
        </authorList>
    </citation>
    <scope>NUCLEOTIDE SEQUENCE [LARGE SCALE GENOMIC DNA]</scope>
    <source>
        <strain evidence="2 3">KR3-3</strain>
    </source>
</reference>
<dbReference type="SUPFAM" id="SSF103515">
    <property type="entry name" value="Autotransporter"/>
    <property type="match status" value="1"/>
</dbReference>